<dbReference type="EMBL" id="JANFZH010000077">
    <property type="protein sequence ID" value="MCQ4841787.1"/>
    <property type="molecule type" value="Genomic_DNA"/>
</dbReference>
<dbReference type="Proteomes" id="UP001524473">
    <property type="component" value="Unassembled WGS sequence"/>
</dbReference>
<protein>
    <submittedName>
        <fullName evidence="2">Uncharacterized protein</fullName>
    </submittedName>
</protein>
<organism evidence="2 3">
    <name type="scientific">Neglectibacter timonensis</name>
    <dbReference type="NCBI Taxonomy" id="1776382"/>
    <lineage>
        <taxon>Bacteria</taxon>
        <taxon>Bacillati</taxon>
        <taxon>Bacillota</taxon>
        <taxon>Clostridia</taxon>
        <taxon>Eubacteriales</taxon>
        <taxon>Oscillospiraceae</taxon>
        <taxon>Neglectibacter</taxon>
    </lineage>
</organism>
<evidence type="ECO:0000313" key="2">
    <source>
        <dbReference type="EMBL" id="MCQ4841787.1"/>
    </source>
</evidence>
<keyword evidence="1" id="KW-0812">Transmembrane</keyword>
<reference evidence="2 3" key="1">
    <citation type="submission" date="2022-06" db="EMBL/GenBank/DDBJ databases">
        <title>Isolation of gut microbiota from human fecal samples.</title>
        <authorList>
            <person name="Pamer E.G."/>
            <person name="Barat B."/>
            <person name="Waligurski E."/>
            <person name="Medina S."/>
            <person name="Paddock L."/>
            <person name="Mostad J."/>
        </authorList>
    </citation>
    <scope>NUCLEOTIDE SEQUENCE [LARGE SCALE GENOMIC DNA]</scope>
    <source>
        <strain evidence="2 3">DFI.9.73</strain>
    </source>
</reference>
<keyword evidence="3" id="KW-1185">Reference proteome</keyword>
<sequence>MKKICCVTDRFLHQADCKQLTLMKMLLCCIGFFLGLSAPKKGRGFLRFLCIGIGAMSAIALYPDFRAVKEQVEITGCEKPVKEACQETE</sequence>
<name>A0ABT1S4C1_9FIRM</name>
<comment type="caution">
    <text evidence="2">The sequence shown here is derived from an EMBL/GenBank/DDBJ whole genome shotgun (WGS) entry which is preliminary data.</text>
</comment>
<gene>
    <name evidence="2" type="ORF">NE695_17930</name>
</gene>
<keyword evidence="1" id="KW-1133">Transmembrane helix</keyword>
<evidence type="ECO:0000313" key="3">
    <source>
        <dbReference type="Proteomes" id="UP001524473"/>
    </source>
</evidence>
<dbReference type="RefSeq" id="WP_066861541.1">
    <property type="nucleotide sequence ID" value="NZ_CABKVV010000012.1"/>
</dbReference>
<evidence type="ECO:0000256" key="1">
    <source>
        <dbReference type="SAM" id="Phobius"/>
    </source>
</evidence>
<accession>A0ABT1S4C1</accession>
<dbReference type="GeneID" id="90531555"/>
<keyword evidence="1" id="KW-0472">Membrane</keyword>
<feature type="transmembrane region" description="Helical" evidence="1">
    <location>
        <begin position="21"/>
        <end position="38"/>
    </location>
</feature>
<feature type="transmembrane region" description="Helical" evidence="1">
    <location>
        <begin position="44"/>
        <end position="62"/>
    </location>
</feature>
<proteinExistence type="predicted"/>